<evidence type="ECO:0000313" key="4">
    <source>
        <dbReference type="Proteomes" id="UP000184080"/>
    </source>
</evidence>
<feature type="transmembrane region" description="Helical" evidence="1">
    <location>
        <begin position="122"/>
        <end position="143"/>
    </location>
</feature>
<organism evidence="3 4">
    <name type="scientific">Clostridium amylolyticum</name>
    <dbReference type="NCBI Taxonomy" id="1121298"/>
    <lineage>
        <taxon>Bacteria</taxon>
        <taxon>Bacillati</taxon>
        <taxon>Bacillota</taxon>
        <taxon>Clostridia</taxon>
        <taxon>Eubacteriales</taxon>
        <taxon>Clostridiaceae</taxon>
        <taxon>Clostridium</taxon>
    </lineage>
</organism>
<dbReference type="InterPro" id="IPR004843">
    <property type="entry name" value="Calcineurin-like_PHP"/>
</dbReference>
<feature type="transmembrane region" description="Helical" evidence="1">
    <location>
        <begin position="42"/>
        <end position="63"/>
    </location>
</feature>
<feature type="transmembrane region" description="Helical" evidence="1">
    <location>
        <begin position="12"/>
        <end position="30"/>
    </location>
</feature>
<evidence type="ECO:0000256" key="1">
    <source>
        <dbReference type="SAM" id="Phobius"/>
    </source>
</evidence>
<dbReference type="Gene3D" id="3.60.21.10">
    <property type="match status" value="1"/>
</dbReference>
<dbReference type="PANTHER" id="PTHR31302:SF0">
    <property type="entry name" value="TRANSMEMBRANE PROTEIN WITH METALLOPHOSPHOESTERASE DOMAIN"/>
    <property type="match status" value="1"/>
</dbReference>
<evidence type="ECO:0000259" key="2">
    <source>
        <dbReference type="Pfam" id="PF00149"/>
    </source>
</evidence>
<dbReference type="STRING" id="1121298.SAMN05444401_2820"/>
<keyword evidence="1" id="KW-0472">Membrane</keyword>
<dbReference type="RefSeq" id="WP_083599902.1">
    <property type="nucleotide sequence ID" value="NZ_FQZO01000004.1"/>
</dbReference>
<evidence type="ECO:0000313" key="3">
    <source>
        <dbReference type="EMBL" id="SHJ33744.1"/>
    </source>
</evidence>
<keyword evidence="4" id="KW-1185">Reference proteome</keyword>
<feature type="transmembrane region" description="Helical" evidence="1">
    <location>
        <begin position="83"/>
        <end position="102"/>
    </location>
</feature>
<dbReference type="InterPro" id="IPR051158">
    <property type="entry name" value="Metallophosphoesterase_sf"/>
</dbReference>
<dbReference type="InterPro" id="IPR029052">
    <property type="entry name" value="Metallo-depent_PP-like"/>
</dbReference>
<dbReference type="Proteomes" id="UP000184080">
    <property type="component" value="Unassembled WGS sequence"/>
</dbReference>
<dbReference type="AlphaFoldDB" id="A0A1M6IH67"/>
<reference evidence="3 4" key="1">
    <citation type="submission" date="2016-11" db="EMBL/GenBank/DDBJ databases">
        <authorList>
            <person name="Jaros S."/>
            <person name="Januszkiewicz K."/>
            <person name="Wedrychowicz H."/>
        </authorList>
    </citation>
    <scope>NUCLEOTIDE SEQUENCE [LARGE SCALE GENOMIC DNA]</scope>
    <source>
        <strain evidence="3 4">DSM 21864</strain>
    </source>
</reference>
<dbReference type="CDD" id="cd07385">
    <property type="entry name" value="MPP_YkuE_C"/>
    <property type="match status" value="1"/>
</dbReference>
<feature type="domain" description="Calcineurin-like phosphoesterase" evidence="2">
    <location>
        <begin position="168"/>
        <end position="335"/>
    </location>
</feature>
<keyword evidence="1" id="KW-0812">Transmembrane</keyword>
<gene>
    <name evidence="3" type="ORF">SAMN05444401_2820</name>
</gene>
<dbReference type="SUPFAM" id="SSF56300">
    <property type="entry name" value="Metallo-dependent phosphatases"/>
    <property type="match status" value="1"/>
</dbReference>
<dbReference type="OrthoDB" id="9780884at2"/>
<dbReference type="EMBL" id="FQZO01000004">
    <property type="protein sequence ID" value="SHJ33744.1"/>
    <property type="molecule type" value="Genomic_DNA"/>
</dbReference>
<dbReference type="PANTHER" id="PTHR31302">
    <property type="entry name" value="TRANSMEMBRANE PROTEIN WITH METALLOPHOSPHOESTERASE DOMAIN-RELATED"/>
    <property type="match status" value="1"/>
</dbReference>
<keyword evidence="1" id="KW-1133">Transmembrane helix</keyword>
<dbReference type="Pfam" id="PF00149">
    <property type="entry name" value="Metallophos"/>
    <property type="match status" value="1"/>
</dbReference>
<protein>
    <recommendedName>
        <fullName evidence="2">Calcineurin-like phosphoesterase domain-containing protein</fullName>
    </recommendedName>
</protein>
<sequence>MSSKGLKINFGMLAFIIIASSIYFIINYYIGKRTIQRINHVFNINTTIFWIVFWIIALSYVAAKILDPYMPSRITNAFNIIGVYYMAVIFYLLIFFSLLDLVKLFNKRIHFIPNIIMNYSNLSVVISLVTAVIMVLLISLGSFNAKNSYVKNYNINVNKNAGGLSSLNIVMVSDIHLGDLIENKRLKKMVSEINELNPDVVIIAGDIVDSSIKPFLDKYMAKEFKNIYSKYGVYAALGNHDLMMGKGDEITQALEEEGNVQVLRDKALLVNESFYIVGRDDISINRVKGTRKPLEEIIKDTDYSLPFIVIDHTPKDIEEANNIQADLMLCGHTHRGQMIPNNLITSKIYEIDYGYLKKKDLNIVVSSGYGTWGPPIRIGSRSEIVNIKLNFKLPN</sequence>
<accession>A0A1M6IH67</accession>
<dbReference type="GO" id="GO:0016787">
    <property type="term" value="F:hydrolase activity"/>
    <property type="evidence" value="ECO:0007669"/>
    <property type="project" value="InterPro"/>
</dbReference>
<name>A0A1M6IH67_9CLOT</name>
<proteinExistence type="predicted"/>